<protein>
    <submittedName>
        <fullName evidence="1">Uncharacterized protein</fullName>
    </submittedName>
</protein>
<feature type="non-terminal residue" evidence="1">
    <location>
        <position position="1"/>
    </location>
</feature>
<name>A0ACB8AZH1_9AGAM</name>
<accession>A0ACB8AZH1</accession>
<gene>
    <name evidence="1" type="ORF">BV22DRAFT_998448</name>
</gene>
<evidence type="ECO:0000313" key="1">
    <source>
        <dbReference type="EMBL" id="KAH7918379.1"/>
    </source>
</evidence>
<reference evidence="1" key="1">
    <citation type="journal article" date="2021" name="New Phytol.">
        <title>Evolutionary innovations through gain and loss of genes in the ectomycorrhizal Boletales.</title>
        <authorList>
            <person name="Wu G."/>
            <person name="Miyauchi S."/>
            <person name="Morin E."/>
            <person name="Kuo A."/>
            <person name="Drula E."/>
            <person name="Varga T."/>
            <person name="Kohler A."/>
            <person name="Feng B."/>
            <person name="Cao Y."/>
            <person name="Lipzen A."/>
            <person name="Daum C."/>
            <person name="Hundley H."/>
            <person name="Pangilinan J."/>
            <person name="Johnson J."/>
            <person name="Barry K."/>
            <person name="LaButti K."/>
            <person name="Ng V."/>
            <person name="Ahrendt S."/>
            <person name="Min B."/>
            <person name="Choi I.G."/>
            <person name="Park H."/>
            <person name="Plett J.M."/>
            <person name="Magnuson J."/>
            <person name="Spatafora J.W."/>
            <person name="Nagy L.G."/>
            <person name="Henrissat B."/>
            <person name="Grigoriev I.V."/>
            <person name="Yang Z.L."/>
            <person name="Xu J."/>
            <person name="Martin F.M."/>
        </authorList>
    </citation>
    <scope>NUCLEOTIDE SEQUENCE</scope>
    <source>
        <strain evidence="1">KUC20120723A-06</strain>
    </source>
</reference>
<evidence type="ECO:0000313" key="2">
    <source>
        <dbReference type="Proteomes" id="UP000790709"/>
    </source>
</evidence>
<dbReference type="EMBL" id="MU266796">
    <property type="protein sequence ID" value="KAH7918379.1"/>
    <property type="molecule type" value="Genomic_DNA"/>
</dbReference>
<keyword evidence="2" id="KW-1185">Reference proteome</keyword>
<proteinExistence type="predicted"/>
<comment type="caution">
    <text evidence="1">The sequence shown here is derived from an EMBL/GenBank/DDBJ whole genome shotgun (WGS) entry which is preliminary data.</text>
</comment>
<organism evidence="1 2">
    <name type="scientific">Leucogyrophana mollusca</name>
    <dbReference type="NCBI Taxonomy" id="85980"/>
    <lineage>
        <taxon>Eukaryota</taxon>
        <taxon>Fungi</taxon>
        <taxon>Dikarya</taxon>
        <taxon>Basidiomycota</taxon>
        <taxon>Agaricomycotina</taxon>
        <taxon>Agaricomycetes</taxon>
        <taxon>Agaricomycetidae</taxon>
        <taxon>Boletales</taxon>
        <taxon>Boletales incertae sedis</taxon>
        <taxon>Leucogyrophana</taxon>
    </lineage>
</organism>
<sequence length="96" mass="11109">LTFRDTLLHVAEYQHNCLDLLAFYEWVTTIRERLLLRAEGDEPYEVDPTWMGAFTDDPIVLQRLFAVGVPVWYIRPKSSLTIDTVIDAHVSMSKPT</sequence>
<feature type="non-terminal residue" evidence="1">
    <location>
        <position position="96"/>
    </location>
</feature>
<dbReference type="Proteomes" id="UP000790709">
    <property type="component" value="Unassembled WGS sequence"/>
</dbReference>